<sequence>MDKKRVVIADDHPAVLYALNNLIALDSRFDVISCTKSAAELIRFLRNENHVDIVVTDFSMPNDSMYGDGVRYVKYLVRNFPGRRVVVFSDYITPSLVFSLYDYGVSAVVLKNHEPAEMLQALNCIVSNRVYYPPGVNRRICACSRKICMRFHRANLRCCASSRAACRSRPSRPTSIAASRR</sequence>
<protein>
    <submittedName>
        <fullName evidence="4">Response regulator transcription factor</fullName>
    </submittedName>
</protein>
<dbReference type="InterPro" id="IPR039420">
    <property type="entry name" value="WalR-like"/>
</dbReference>
<dbReference type="InterPro" id="IPR058245">
    <property type="entry name" value="NreC/VraR/RcsB-like_REC"/>
</dbReference>
<accession>A0A7H0GKK2</accession>
<dbReference type="Proteomes" id="UP000516028">
    <property type="component" value="Chromosome"/>
</dbReference>
<dbReference type="Gene3D" id="3.40.50.2300">
    <property type="match status" value="1"/>
</dbReference>
<evidence type="ECO:0000256" key="2">
    <source>
        <dbReference type="PROSITE-ProRule" id="PRU00169"/>
    </source>
</evidence>
<keyword evidence="5" id="KW-1185">Reference proteome</keyword>
<feature type="domain" description="Response regulatory" evidence="3">
    <location>
        <begin position="5"/>
        <end position="126"/>
    </location>
</feature>
<evidence type="ECO:0000256" key="1">
    <source>
        <dbReference type="ARBA" id="ARBA00023125"/>
    </source>
</evidence>
<dbReference type="KEGG" id="daer:H9K75_00920"/>
<dbReference type="CDD" id="cd17535">
    <property type="entry name" value="REC_NarL-like"/>
    <property type="match status" value="1"/>
</dbReference>
<dbReference type="AlphaFoldDB" id="A0A7H0GKK2"/>
<organism evidence="4 5">
    <name type="scientific">Diaphorobacter aerolatus</name>
    <dbReference type="NCBI Taxonomy" id="1288495"/>
    <lineage>
        <taxon>Bacteria</taxon>
        <taxon>Pseudomonadati</taxon>
        <taxon>Pseudomonadota</taxon>
        <taxon>Betaproteobacteria</taxon>
        <taxon>Burkholderiales</taxon>
        <taxon>Comamonadaceae</taxon>
        <taxon>Diaphorobacter</taxon>
    </lineage>
</organism>
<dbReference type="Pfam" id="PF00072">
    <property type="entry name" value="Response_reg"/>
    <property type="match status" value="1"/>
</dbReference>
<dbReference type="PANTHER" id="PTHR43214:SF17">
    <property type="entry name" value="TRANSCRIPTIONAL REGULATORY PROTEIN RCSB"/>
    <property type="match status" value="1"/>
</dbReference>
<keyword evidence="1" id="KW-0238">DNA-binding</keyword>
<dbReference type="InterPro" id="IPR011006">
    <property type="entry name" value="CheY-like_superfamily"/>
</dbReference>
<name>A0A7H0GKK2_9BURK</name>
<proteinExistence type="predicted"/>
<dbReference type="GO" id="GO:0000160">
    <property type="term" value="P:phosphorelay signal transduction system"/>
    <property type="evidence" value="ECO:0007669"/>
    <property type="project" value="InterPro"/>
</dbReference>
<dbReference type="EMBL" id="CP060783">
    <property type="protein sequence ID" value="QNP48818.1"/>
    <property type="molecule type" value="Genomic_DNA"/>
</dbReference>
<evidence type="ECO:0000313" key="5">
    <source>
        <dbReference type="Proteomes" id="UP000516028"/>
    </source>
</evidence>
<dbReference type="InterPro" id="IPR001789">
    <property type="entry name" value="Sig_transdc_resp-reg_receiver"/>
</dbReference>
<dbReference type="PROSITE" id="PS50110">
    <property type="entry name" value="RESPONSE_REGULATORY"/>
    <property type="match status" value="1"/>
</dbReference>
<dbReference type="SUPFAM" id="SSF52172">
    <property type="entry name" value="CheY-like"/>
    <property type="match status" value="1"/>
</dbReference>
<keyword evidence="2" id="KW-0597">Phosphoprotein</keyword>
<evidence type="ECO:0000313" key="4">
    <source>
        <dbReference type="EMBL" id="QNP48818.1"/>
    </source>
</evidence>
<dbReference type="SMART" id="SM00448">
    <property type="entry name" value="REC"/>
    <property type="match status" value="1"/>
</dbReference>
<gene>
    <name evidence="4" type="ORF">H9K75_00920</name>
</gene>
<dbReference type="GO" id="GO:0003677">
    <property type="term" value="F:DNA binding"/>
    <property type="evidence" value="ECO:0007669"/>
    <property type="project" value="UniProtKB-KW"/>
</dbReference>
<feature type="modified residue" description="4-aspartylphosphate" evidence="2">
    <location>
        <position position="57"/>
    </location>
</feature>
<dbReference type="PANTHER" id="PTHR43214">
    <property type="entry name" value="TWO-COMPONENT RESPONSE REGULATOR"/>
    <property type="match status" value="1"/>
</dbReference>
<reference evidence="4 5" key="1">
    <citation type="submission" date="2020-08" db="EMBL/GenBank/DDBJ databases">
        <title>Genome sequence of Diaphorobacter aerolatus KACC 16536T.</title>
        <authorList>
            <person name="Hyun D.-W."/>
            <person name="Bae J.-W."/>
        </authorList>
    </citation>
    <scope>NUCLEOTIDE SEQUENCE [LARGE SCALE GENOMIC DNA]</scope>
    <source>
        <strain evidence="4 5">KACC 16536</strain>
    </source>
</reference>
<dbReference type="RefSeq" id="WP_187724411.1">
    <property type="nucleotide sequence ID" value="NZ_CP060783.1"/>
</dbReference>
<evidence type="ECO:0000259" key="3">
    <source>
        <dbReference type="PROSITE" id="PS50110"/>
    </source>
</evidence>